<feature type="region of interest" description="Disordered" evidence="5">
    <location>
        <begin position="829"/>
        <end position="850"/>
    </location>
</feature>
<dbReference type="EMBL" id="CAJFCJ010000022">
    <property type="protein sequence ID" value="CAD5124681.1"/>
    <property type="molecule type" value="Genomic_DNA"/>
</dbReference>
<dbReference type="GO" id="GO:0000339">
    <property type="term" value="F:RNA cap binding"/>
    <property type="evidence" value="ECO:0007669"/>
    <property type="project" value="InterPro"/>
</dbReference>
<protein>
    <submittedName>
        <fullName evidence="7">DgyrCDS12945</fullName>
    </submittedName>
</protein>
<evidence type="ECO:0000256" key="5">
    <source>
        <dbReference type="SAM" id="MobiDB-lite"/>
    </source>
</evidence>
<dbReference type="SMART" id="SM00715">
    <property type="entry name" value="LA"/>
    <property type="match status" value="1"/>
</dbReference>
<dbReference type="AlphaFoldDB" id="A0A7I8W9A1"/>
<comment type="subcellular location">
    <subcellularLocation>
        <location evidence="1">Nucleus</location>
    </subcellularLocation>
</comment>
<feature type="region of interest" description="Disordered" evidence="5">
    <location>
        <begin position="334"/>
        <end position="363"/>
    </location>
</feature>
<dbReference type="GO" id="GO:0010494">
    <property type="term" value="C:cytoplasmic stress granule"/>
    <property type="evidence" value="ECO:0007669"/>
    <property type="project" value="TreeGrafter"/>
</dbReference>
<evidence type="ECO:0000256" key="3">
    <source>
        <dbReference type="ARBA" id="ARBA00023242"/>
    </source>
</evidence>
<evidence type="ECO:0000259" key="6">
    <source>
        <dbReference type="PROSITE" id="PS50961"/>
    </source>
</evidence>
<feature type="compositionally biased region" description="Gly residues" evidence="5">
    <location>
        <begin position="182"/>
        <end position="198"/>
    </location>
</feature>
<feature type="compositionally biased region" description="Basic residues" evidence="5">
    <location>
        <begin position="128"/>
        <end position="137"/>
    </location>
</feature>
<keyword evidence="8" id="KW-1185">Reference proteome</keyword>
<feature type="compositionally biased region" description="Basic residues" evidence="5">
    <location>
        <begin position="417"/>
        <end position="430"/>
    </location>
</feature>
<dbReference type="InterPro" id="IPR006630">
    <property type="entry name" value="La_HTH"/>
</dbReference>
<dbReference type="GO" id="GO:1990904">
    <property type="term" value="C:ribonucleoprotein complex"/>
    <property type="evidence" value="ECO:0007669"/>
    <property type="project" value="InterPro"/>
</dbReference>
<dbReference type="InterPro" id="IPR036388">
    <property type="entry name" value="WH-like_DNA-bd_sf"/>
</dbReference>
<dbReference type="GO" id="GO:0005634">
    <property type="term" value="C:nucleus"/>
    <property type="evidence" value="ECO:0007669"/>
    <property type="project" value="UniProtKB-SubCell"/>
</dbReference>
<dbReference type="InterPro" id="IPR036390">
    <property type="entry name" value="WH_DNA-bd_sf"/>
</dbReference>
<feature type="region of interest" description="Disordered" evidence="5">
    <location>
        <begin position="1"/>
        <end position="207"/>
    </location>
</feature>
<dbReference type="SUPFAM" id="SSF46785">
    <property type="entry name" value="Winged helix' DNA-binding domain"/>
    <property type="match status" value="1"/>
</dbReference>
<evidence type="ECO:0000313" key="8">
    <source>
        <dbReference type="Proteomes" id="UP000549394"/>
    </source>
</evidence>
<dbReference type="Proteomes" id="UP000549394">
    <property type="component" value="Unassembled WGS sequence"/>
</dbReference>
<dbReference type="GO" id="GO:0006396">
    <property type="term" value="P:RNA processing"/>
    <property type="evidence" value="ECO:0007669"/>
    <property type="project" value="InterPro"/>
</dbReference>
<dbReference type="Gene3D" id="1.10.10.10">
    <property type="entry name" value="Winged helix-like DNA-binding domain superfamily/Winged helix DNA-binding domain"/>
    <property type="match status" value="1"/>
</dbReference>
<dbReference type="GO" id="GO:0048255">
    <property type="term" value="P:mRNA stabilization"/>
    <property type="evidence" value="ECO:0007669"/>
    <property type="project" value="InterPro"/>
</dbReference>
<feature type="region of interest" description="Disordered" evidence="5">
    <location>
        <begin position="561"/>
        <end position="636"/>
    </location>
</feature>
<evidence type="ECO:0000256" key="1">
    <source>
        <dbReference type="ARBA" id="ARBA00004123"/>
    </source>
</evidence>
<feature type="region of interest" description="Disordered" evidence="5">
    <location>
        <begin position="398"/>
        <end position="434"/>
    </location>
</feature>
<dbReference type="SMART" id="SM00684">
    <property type="entry name" value="DM15"/>
    <property type="match status" value="3"/>
</dbReference>
<feature type="compositionally biased region" description="Low complexity" evidence="5">
    <location>
        <begin position="578"/>
        <end position="587"/>
    </location>
</feature>
<name>A0A7I8W9A1_9ANNE</name>
<evidence type="ECO:0000313" key="7">
    <source>
        <dbReference type="EMBL" id="CAD5124681.1"/>
    </source>
</evidence>
<dbReference type="Pfam" id="PF21071">
    <property type="entry name" value="LARP1_HEAT"/>
    <property type="match status" value="1"/>
</dbReference>
<feature type="domain" description="HTH La-type RNA-binding" evidence="6">
    <location>
        <begin position="250"/>
        <end position="343"/>
    </location>
</feature>
<keyword evidence="3" id="KW-0539">Nucleus</keyword>
<feature type="compositionally biased region" description="Polar residues" evidence="5">
    <location>
        <begin position="398"/>
        <end position="408"/>
    </location>
</feature>
<organism evidence="7 8">
    <name type="scientific">Dimorphilus gyrociliatus</name>
    <dbReference type="NCBI Taxonomy" id="2664684"/>
    <lineage>
        <taxon>Eukaryota</taxon>
        <taxon>Metazoa</taxon>
        <taxon>Spiralia</taxon>
        <taxon>Lophotrochozoa</taxon>
        <taxon>Annelida</taxon>
        <taxon>Polychaeta</taxon>
        <taxon>Polychaeta incertae sedis</taxon>
        <taxon>Dinophilidae</taxon>
        <taxon>Dimorphilus</taxon>
    </lineage>
</organism>
<dbReference type="CDD" id="cd07323">
    <property type="entry name" value="LAM"/>
    <property type="match status" value="1"/>
</dbReference>
<feature type="compositionally biased region" description="Basic and acidic residues" evidence="5">
    <location>
        <begin position="61"/>
        <end position="84"/>
    </location>
</feature>
<evidence type="ECO:0000256" key="2">
    <source>
        <dbReference type="ARBA" id="ARBA00022884"/>
    </source>
</evidence>
<accession>A0A7I8W9A1</accession>
<dbReference type="OrthoDB" id="340227at2759"/>
<feature type="compositionally biased region" description="Basic and acidic residues" evidence="5">
    <location>
        <begin position="138"/>
        <end position="148"/>
    </location>
</feature>
<dbReference type="InterPro" id="IPR045180">
    <property type="entry name" value="La_dom_prot"/>
</dbReference>
<dbReference type="InterPro" id="IPR002344">
    <property type="entry name" value="Lupus_La"/>
</dbReference>
<dbReference type="PRINTS" id="PR00302">
    <property type="entry name" value="LUPUSLA"/>
</dbReference>
<evidence type="ECO:0000256" key="4">
    <source>
        <dbReference type="PROSITE-ProRule" id="PRU00332"/>
    </source>
</evidence>
<keyword evidence="2 4" id="KW-0694">RNA-binding</keyword>
<dbReference type="InterPro" id="IPR006607">
    <property type="entry name" value="DM15"/>
</dbReference>
<dbReference type="PANTHER" id="PTHR22792">
    <property type="entry name" value="LUPUS LA PROTEIN-RELATED"/>
    <property type="match status" value="1"/>
</dbReference>
<gene>
    <name evidence="7" type="ORF">DGYR_LOCUS12186</name>
</gene>
<sequence length="850" mass="96555">MATAAEVPPNPVASKDVELEDAQSDLRKQNSLENSKQYVEAPIPKTNPWRKVNSNNSTEEQVIKPEKKVEEKGKVPTPEKKAINDTENWPSLLDVVETKDKKEASNGDSTDDSSKENKNGGSEDNSVRKKSSSKQKWKQLEIELPKKERYSRRSRSRENSPGANGRGRGGRRGQWSSNWRGRGFGRGLRGRGSAGGRGNSRFNRPASASDVYEAASAPTFETTPEPVDMAVGNNFVPLPGPVYYNSFTGANDENVVMDLIKNQVEYYLSPENLQGDIYIRRKMEPGTGWVDIGLIASFHRMRSLTQDLGQIARALKMSTKVELSEDEAKIRTIESPAEWPLESTEPEVAPQLPPASSLGLNQNSGQLNVNVPEFVPGKPFIRENSAELDKLLTTKNPQEASLSVSAPTSDLEWQEVRKKRSEHKEKKKPSISKSSRKELEELDFMFDEEIDISAAAGRKNNFSEWSDDDSDGEIADIDLSKILIVTQTPPAFRRHPQGDRTGDHTSRAKMTSEMAKVIDEGLFYYEQDLWDKSDFTTFERCIPPQNVQVISAEDFAALNPQKSAAPAHQKIPPPPPSAESESSVSESMLQKTPRTPHGKKAPRFFPVMKETAVPDPASPRKRKTRHSENPPQEGSFGWVIDAADHPFASSSEVPVLEDGLTSYGSTPVNANFQHPSHELLQENGFVWHVYHKYRARCLKERKKFGNGQSQEMNTLYRFWSFFLRQHFNRKMYSEFKCTAVEDAKHGFRYGLECLFRFYSYGLEKKFRPDLFKDFQEETVRDYENGQLYGLEKFWAFLKYSRRTPNVDSKLKDWLNRYKNLEDFRVCEGEDDKRKHRQRHSSTRLSQSKAD</sequence>
<dbReference type="GO" id="GO:0005829">
    <property type="term" value="C:cytosol"/>
    <property type="evidence" value="ECO:0007669"/>
    <property type="project" value="TreeGrafter"/>
</dbReference>
<dbReference type="PROSITE" id="PS50961">
    <property type="entry name" value="HTH_LA"/>
    <property type="match status" value="1"/>
</dbReference>
<reference evidence="7 8" key="1">
    <citation type="submission" date="2020-08" db="EMBL/GenBank/DDBJ databases">
        <authorList>
            <person name="Hejnol A."/>
        </authorList>
    </citation>
    <scope>NUCLEOTIDE SEQUENCE [LARGE SCALE GENOMIC DNA]</scope>
</reference>
<dbReference type="Pfam" id="PF05383">
    <property type="entry name" value="La"/>
    <property type="match status" value="1"/>
</dbReference>
<proteinExistence type="predicted"/>
<feature type="compositionally biased region" description="Basic and acidic residues" evidence="5">
    <location>
        <begin position="96"/>
        <end position="105"/>
    </location>
</feature>
<dbReference type="GO" id="GO:0045727">
    <property type="term" value="P:positive regulation of translation"/>
    <property type="evidence" value="ECO:0007669"/>
    <property type="project" value="TreeGrafter"/>
</dbReference>
<comment type="caution">
    <text evidence="7">The sequence shown here is derived from an EMBL/GenBank/DDBJ whole genome shotgun (WGS) entry which is preliminary data.</text>
</comment>
<dbReference type="PANTHER" id="PTHR22792:SF132">
    <property type="entry name" value="LA-RELATED PROTEIN 1"/>
    <property type="match status" value="1"/>
</dbReference>